<evidence type="ECO:0000256" key="1">
    <source>
        <dbReference type="SAM" id="Phobius"/>
    </source>
</evidence>
<dbReference type="EMBL" id="CP078145">
    <property type="protein sequence ID" value="QXN94606.1"/>
    <property type="molecule type" value="Genomic_DNA"/>
</dbReference>
<dbReference type="RefSeq" id="WP_218477227.1">
    <property type="nucleotide sequence ID" value="NZ_BAABJN010000015.1"/>
</dbReference>
<evidence type="ECO:0000313" key="3">
    <source>
        <dbReference type="Proteomes" id="UP000694257"/>
    </source>
</evidence>
<gene>
    <name evidence="2" type="ORF">KV110_17065</name>
</gene>
<dbReference type="PANTHER" id="PTHR42877:SF4">
    <property type="entry name" value="FAD_NAD(P)-BINDING DOMAIN-CONTAINING PROTEIN-RELATED"/>
    <property type="match status" value="1"/>
</dbReference>
<keyword evidence="3" id="KW-1185">Reference proteome</keyword>
<dbReference type="Proteomes" id="UP000694257">
    <property type="component" value="Chromosome"/>
</dbReference>
<keyword evidence="1" id="KW-0812">Transmembrane</keyword>
<dbReference type="PANTHER" id="PTHR42877">
    <property type="entry name" value="L-ORNITHINE N(5)-MONOOXYGENASE-RELATED"/>
    <property type="match status" value="1"/>
</dbReference>
<reference evidence="2 3" key="1">
    <citation type="submission" date="2021-07" db="EMBL/GenBank/DDBJ databases">
        <title>Whole Genome Sequence of Nocardia Iowensis.</title>
        <authorList>
            <person name="Lamm A."/>
            <person name="Collins-Fairclough A.M."/>
            <person name="Bunk B."/>
            <person name="Sproer C."/>
        </authorList>
    </citation>
    <scope>NUCLEOTIDE SEQUENCE [LARGE SCALE GENOMIC DNA]</scope>
    <source>
        <strain evidence="2 3">NRRL 5646</strain>
    </source>
</reference>
<keyword evidence="1" id="KW-0472">Membrane</keyword>
<organism evidence="2 3">
    <name type="scientific">Nocardia iowensis</name>
    <dbReference type="NCBI Taxonomy" id="204891"/>
    <lineage>
        <taxon>Bacteria</taxon>
        <taxon>Bacillati</taxon>
        <taxon>Actinomycetota</taxon>
        <taxon>Actinomycetes</taxon>
        <taxon>Mycobacteriales</taxon>
        <taxon>Nocardiaceae</taxon>
        <taxon>Nocardia</taxon>
    </lineage>
</organism>
<keyword evidence="1" id="KW-1133">Transmembrane helix</keyword>
<feature type="transmembrane region" description="Helical" evidence="1">
    <location>
        <begin position="21"/>
        <end position="40"/>
    </location>
</feature>
<evidence type="ECO:0000313" key="2">
    <source>
        <dbReference type="EMBL" id="QXN94606.1"/>
    </source>
</evidence>
<sequence>MLTQRSTRHREPANGIPHFKVVVIGAGFGGIGMAVALKHAGTENFTILDSGNTVGGVWRDNTYPDCNCDVPSHLYSFSFAPYRDRRTRYPGQPEILAYLQNVVSEHGLEPHLQLNTAISEATYLDTEGSWWLTTTCGHNIVAEVVVFAVGQLHRPHIPEFPGQSEFSGPAFHSARWDHDQDLHGLDLAVIGTGSSAAQLIPALAGLARTVRVFQRTPNWVLPKPATHFGPLARIALAVPFGHKLYRHALAYGADAVLAPIMRRGWSARPAEWAARRYLRREISDPVLRAKLTPDYPVGGKRILVDSGYYQALNEPNVELITDPITNITTTGIQTADNRHHHADAIIYATGFHASEFLVPVTVRGRGGRLLHEQWSTGAQAFMGLAVPGYPNAFLIAGSNSFNPAGSNPEMKERQINYILKCLRWREETGAATVEVSADAMGHHQEWMRTTLAKTVWPYSVSSWYKHPSGRVTNPWPSSARTFRRMLRHHPSQVFTAMTGLGTGRTSTTQLASGKGLVGGTTVRFEQTGTVRRRRTR</sequence>
<dbReference type="InterPro" id="IPR051209">
    <property type="entry name" value="FAD-bind_Monooxygenase_sf"/>
</dbReference>
<accession>A0ABX8S3X7</accession>
<protein>
    <submittedName>
        <fullName evidence="2">NAD(P)/FAD-dependent oxidoreductase</fullName>
    </submittedName>
</protein>
<dbReference type="Pfam" id="PF13738">
    <property type="entry name" value="Pyr_redox_3"/>
    <property type="match status" value="1"/>
</dbReference>
<name>A0ABX8S3X7_NOCIO</name>
<proteinExistence type="predicted"/>